<dbReference type="SUPFAM" id="SSF51161">
    <property type="entry name" value="Trimeric LpxA-like enzymes"/>
    <property type="match status" value="1"/>
</dbReference>
<dbReference type="AlphaFoldDB" id="A0A2U2N4L0"/>
<dbReference type="Gene3D" id="2.160.10.10">
    <property type="entry name" value="Hexapeptide repeat proteins"/>
    <property type="match status" value="1"/>
</dbReference>
<comment type="pathway">
    <text evidence="7">Bacterial outer membrane biogenesis; LPS lipid A biosynthesis.</text>
</comment>
<dbReference type="UniPathway" id="UPA00973"/>
<dbReference type="PANTHER" id="PTHR43378">
    <property type="entry name" value="UDP-3-O-ACYLGLUCOSAMINE N-ACYLTRANSFERASE"/>
    <property type="match status" value="1"/>
</dbReference>
<feature type="domain" description="UDP-3-O-[3-hydroxymyristoyl] glucosamine N-acyltransferase non-repeat region" evidence="8">
    <location>
        <begin position="26"/>
        <end position="91"/>
    </location>
</feature>
<keyword evidence="5 7" id="KW-0443">Lipid metabolism</keyword>
<keyword evidence="3 7" id="KW-0808">Transferase</keyword>
<comment type="function">
    <text evidence="7">Catalyzes the N-acylation of UDP-3-O-acylglucosamine using 3-hydroxyacyl-ACP as the acyl donor. Is involved in the biosynthesis of lipid A, a phosphorylated glycolipid that anchors the lipopolysaccharide to the outer membrane of the cell.</text>
</comment>
<dbReference type="GO" id="GO:0103118">
    <property type="term" value="F:UDP-3-O-[(3R)-3-hydroxyacyl]-glucosamine N-acyltransferase activity"/>
    <property type="evidence" value="ECO:0007669"/>
    <property type="project" value="UniProtKB-EC"/>
</dbReference>
<name>A0A2U2N4L0_9GAMM</name>
<dbReference type="InterPro" id="IPR020573">
    <property type="entry name" value="UDP_GlcNAc_AcTrfase_non-rep"/>
</dbReference>
<sequence>MGDDHGVSLQTLAELTGARLVGDGSRRIDRVAPLQHAGPGAISFLANSKYRRYLAETGASAVVVRPADADGLQLPALLSDNPYLCYARIARHLNPLPPVRPGVHPSAVVAPDAEIADDAEIGPQASIGGGARIGPRCLVGPGCVLGAGVVLGADCRLEARVTVYHGCRLGERVRVHGGVVIGADGFGFAAGDAGWEPVPQLGGVVIGNDVDIGANTTIDRGALEDTEVGDGVKIDNLVQIAHNVSIGEHTVIAGCTGVSGSTRIGRRCTIGGGVGIAGHLYIADDTVLTGMTMVTHDVREPGLYSSGVTISPAREWRRNAVRFHQLDDMARRLRALERWLRDRGEDSENGKT</sequence>
<dbReference type="GO" id="GO:0016020">
    <property type="term" value="C:membrane"/>
    <property type="evidence" value="ECO:0007669"/>
    <property type="project" value="GOC"/>
</dbReference>
<organism evidence="9 10">
    <name type="scientific">Sediminicurvatus halobius</name>
    <dbReference type="NCBI Taxonomy" id="2182432"/>
    <lineage>
        <taxon>Bacteria</taxon>
        <taxon>Pseudomonadati</taxon>
        <taxon>Pseudomonadota</taxon>
        <taxon>Gammaproteobacteria</taxon>
        <taxon>Chromatiales</taxon>
        <taxon>Ectothiorhodospiraceae</taxon>
        <taxon>Sediminicurvatus</taxon>
    </lineage>
</organism>
<dbReference type="Proteomes" id="UP000245474">
    <property type="component" value="Unassembled WGS sequence"/>
</dbReference>
<dbReference type="EMBL" id="QFFI01000008">
    <property type="protein sequence ID" value="PWG63914.1"/>
    <property type="molecule type" value="Genomic_DNA"/>
</dbReference>
<evidence type="ECO:0000256" key="6">
    <source>
        <dbReference type="ARBA" id="ARBA00023315"/>
    </source>
</evidence>
<evidence type="ECO:0000313" key="9">
    <source>
        <dbReference type="EMBL" id="PWG63914.1"/>
    </source>
</evidence>
<comment type="catalytic activity">
    <reaction evidence="7">
        <text>a UDP-3-O-[(3R)-3-hydroxyacyl]-alpha-D-glucosamine + a (3R)-hydroxyacyl-[ACP] = a UDP-2-N,3-O-bis[(3R)-3-hydroxyacyl]-alpha-D-glucosamine + holo-[ACP] + H(+)</text>
        <dbReference type="Rhea" id="RHEA:53836"/>
        <dbReference type="Rhea" id="RHEA-COMP:9685"/>
        <dbReference type="Rhea" id="RHEA-COMP:9945"/>
        <dbReference type="ChEBI" id="CHEBI:15378"/>
        <dbReference type="ChEBI" id="CHEBI:64479"/>
        <dbReference type="ChEBI" id="CHEBI:78827"/>
        <dbReference type="ChEBI" id="CHEBI:137740"/>
        <dbReference type="ChEBI" id="CHEBI:137748"/>
        <dbReference type="EC" id="2.3.1.191"/>
    </reaction>
</comment>
<accession>A0A2U2N4L0</accession>
<evidence type="ECO:0000259" key="8">
    <source>
        <dbReference type="Pfam" id="PF04613"/>
    </source>
</evidence>
<comment type="subunit">
    <text evidence="7">Homotrimer.</text>
</comment>
<proteinExistence type="inferred from homology"/>
<evidence type="ECO:0000256" key="7">
    <source>
        <dbReference type="HAMAP-Rule" id="MF_00523"/>
    </source>
</evidence>
<comment type="similarity">
    <text evidence="7">Belongs to the transferase hexapeptide repeat family. LpxD subfamily.</text>
</comment>
<evidence type="ECO:0000256" key="2">
    <source>
        <dbReference type="ARBA" id="ARBA00022556"/>
    </source>
</evidence>
<evidence type="ECO:0000256" key="4">
    <source>
        <dbReference type="ARBA" id="ARBA00022737"/>
    </source>
</evidence>
<dbReference type="Pfam" id="PF00132">
    <property type="entry name" value="Hexapep"/>
    <property type="match status" value="3"/>
</dbReference>
<reference evidence="9 10" key="1">
    <citation type="submission" date="2018-05" db="EMBL/GenBank/DDBJ databases">
        <title>Spiribacter halobius sp. nov., a moderately halophilic bacterium isolated from marine solar saltern.</title>
        <authorList>
            <person name="Zheng W.-S."/>
            <person name="Lu D.-C."/>
            <person name="Du Z.-J."/>
        </authorList>
    </citation>
    <scope>NUCLEOTIDE SEQUENCE [LARGE SCALE GENOMIC DNA]</scope>
    <source>
        <strain evidence="9 10">E85</strain>
    </source>
</reference>
<dbReference type="Gene3D" id="3.40.1390.10">
    <property type="entry name" value="MurE/MurF, N-terminal domain"/>
    <property type="match status" value="1"/>
</dbReference>
<dbReference type="Gene3D" id="1.20.5.170">
    <property type="match status" value="1"/>
</dbReference>
<dbReference type="HAMAP" id="MF_00523">
    <property type="entry name" value="LpxD"/>
    <property type="match status" value="1"/>
</dbReference>
<gene>
    <name evidence="7 9" type="primary">lpxD</name>
    <name evidence="9" type="ORF">DEM34_06865</name>
</gene>
<dbReference type="NCBIfam" id="TIGR01853">
    <property type="entry name" value="lipid_A_lpxD"/>
    <property type="match status" value="1"/>
</dbReference>
<dbReference type="InterPro" id="IPR007691">
    <property type="entry name" value="LpxD"/>
</dbReference>
<dbReference type="NCBIfam" id="NF002060">
    <property type="entry name" value="PRK00892.1"/>
    <property type="match status" value="1"/>
</dbReference>
<comment type="caution">
    <text evidence="9">The sequence shown here is derived from an EMBL/GenBank/DDBJ whole genome shotgun (WGS) entry which is preliminary data.</text>
</comment>
<dbReference type="GO" id="GO:0016410">
    <property type="term" value="F:N-acyltransferase activity"/>
    <property type="evidence" value="ECO:0007669"/>
    <property type="project" value="InterPro"/>
</dbReference>
<dbReference type="CDD" id="cd03352">
    <property type="entry name" value="LbH_LpxD"/>
    <property type="match status" value="1"/>
</dbReference>
<keyword evidence="2 7" id="KW-0441">Lipid A biosynthesis</keyword>
<dbReference type="PANTHER" id="PTHR43378:SF2">
    <property type="entry name" value="UDP-3-O-ACYLGLUCOSAMINE N-ACYLTRANSFERASE 1, MITOCHONDRIAL-RELATED"/>
    <property type="match status" value="1"/>
</dbReference>
<keyword evidence="1 7" id="KW-0444">Lipid biosynthesis</keyword>
<feature type="active site" description="Proton acceptor" evidence="7">
    <location>
        <position position="242"/>
    </location>
</feature>
<keyword evidence="10" id="KW-1185">Reference proteome</keyword>
<dbReference type="OrthoDB" id="9784739at2"/>
<evidence type="ECO:0000313" key="10">
    <source>
        <dbReference type="Proteomes" id="UP000245474"/>
    </source>
</evidence>
<evidence type="ECO:0000256" key="1">
    <source>
        <dbReference type="ARBA" id="ARBA00022516"/>
    </source>
</evidence>
<evidence type="ECO:0000256" key="3">
    <source>
        <dbReference type="ARBA" id="ARBA00022679"/>
    </source>
</evidence>
<dbReference type="InterPro" id="IPR001451">
    <property type="entry name" value="Hexapep"/>
</dbReference>
<dbReference type="RefSeq" id="WP_109677583.1">
    <property type="nucleotide sequence ID" value="NZ_CP086615.1"/>
</dbReference>
<dbReference type="InterPro" id="IPR011004">
    <property type="entry name" value="Trimer_LpxA-like_sf"/>
</dbReference>
<dbReference type="Pfam" id="PF04613">
    <property type="entry name" value="LpxD"/>
    <property type="match status" value="1"/>
</dbReference>
<dbReference type="GO" id="GO:0009245">
    <property type="term" value="P:lipid A biosynthetic process"/>
    <property type="evidence" value="ECO:0007669"/>
    <property type="project" value="UniProtKB-UniRule"/>
</dbReference>
<keyword evidence="4 7" id="KW-0677">Repeat</keyword>
<protein>
    <recommendedName>
        <fullName evidence="7">UDP-3-O-acylglucosamine N-acyltransferase</fullName>
        <ecNumber evidence="7">2.3.1.191</ecNumber>
    </recommendedName>
</protein>
<keyword evidence="6 7" id="KW-0012">Acyltransferase</keyword>
<evidence type="ECO:0000256" key="5">
    <source>
        <dbReference type="ARBA" id="ARBA00023098"/>
    </source>
</evidence>
<dbReference type="EC" id="2.3.1.191" evidence="7"/>